<evidence type="ECO:0000313" key="2">
    <source>
        <dbReference type="Proteomes" id="UP000186601"/>
    </source>
</evidence>
<gene>
    <name evidence="1" type="ORF">PHLCEN_2v5971</name>
</gene>
<reference evidence="1 2" key="1">
    <citation type="submission" date="2018-02" db="EMBL/GenBank/DDBJ databases">
        <title>Genome sequence of the basidiomycete white-rot fungus Phlebia centrifuga.</title>
        <authorList>
            <person name="Granchi Z."/>
            <person name="Peng M."/>
            <person name="de Vries R.P."/>
            <person name="Hilden K."/>
            <person name="Makela M.R."/>
            <person name="Grigoriev I."/>
            <person name="Riley R."/>
        </authorList>
    </citation>
    <scope>NUCLEOTIDE SEQUENCE [LARGE SCALE GENOMIC DNA]</scope>
    <source>
        <strain evidence="1 2">FBCC195</strain>
    </source>
</reference>
<accession>A0A2R6P0S7</accession>
<dbReference type="EMBL" id="MLYV02000577">
    <property type="protein sequence ID" value="PSR82740.1"/>
    <property type="molecule type" value="Genomic_DNA"/>
</dbReference>
<evidence type="ECO:0000313" key="1">
    <source>
        <dbReference type="EMBL" id="PSR82740.1"/>
    </source>
</evidence>
<protein>
    <submittedName>
        <fullName evidence="1">Uncharacterized protein</fullName>
    </submittedName>
</protein>
<dbReference type="AlphaFoldDB" id="A0A2R6P0S7"/>
<comment type="caution">
    <text evidence="1">The sequence shown here is derived from an EMBL/GenBank/DDBJ whole genome shotgun (WGS) entry which is preliminary data.</text>
</comment>
<keyword evidence="2" id="KW-1185">Reference proteome</keyword>
<proteinExistence type="predicted"/>
<dbReference type="Proteomes" id="UP000186601">
    <property type="component" value="Unassembled WGS sequence"/>
</dbReference>
<organism evidence="1 2">
    <name type="scientific">Hermanssonia centrifuga</name>
    <dbReference type="NCBI Taxonomy" id="98765"/>
    <lineage>
        <taxon>Eukaryota</taxon>
        <taxon>Fungi</taxon>
        <taxon>Dikarya</taxon>
        <taxon>Basidiomycota</taxon>
        <taxon>Agaricomycotina</taxon>
        <taxon>Agaricomycetes</taxon>
        <taxon>Polyporales</taxon>
        <taxon>Meruliaceae</taxon>
        <taxon>Hermanssonia</taxon>
    </lineage>
</organism>
<sequence>MATHTRTVHRKMYTELRLLKAGWVTLVVNPCLSAWKSKIITRLVLFYGDGWGGFIATSTINPANWTPSLLLGLHPSSTSPPMQLSPEFLVRVTSTRSRSFSSQKANKNPLVTG</sequence>
<name>A0A2R6P0S7_9APHY</name>